<dbReference type="PANTHER" id="PTHR11986:SF58">
    <property type="entry name" value="LEUCINE_METHIONINE RACEMASE"/>
    <property type="match status" value="1"/>
</dbReference>
<keyword evidence="18" id="KW-1185">Reference proteome</keyword>
<dbReference type="GO" id="GO:0030170">
    <property type="term" value="F:pyridoxal phosphate binding"/>
    <property type="evidence" value="ECO:0007669"/>
    <property type="project" value="InterPro"/>
</dbReference>
<dbReference type="FunFam" id="3.40.640.10:FF:000013">
    <property type="entry name" value="4-aminobutyrate aminotransferase"/>
    <property type="match status" value="1"/>
</dbReference>
<keyword evidence="8 17" id="KW-0808">Transferase</keyword>
<dbReference type="OrthoDB" id="9801052at2"/>
<evidence type="ECO:0000256" key="4">
    <source>
        <dbReference type="ARBA" id="ARBA00008954"/>
    </source>
</evidence>
<keyword evidence="7 17" id="KW-0032">Aminotransferase</keyword>
<evidence type="ECO:0000256" key="1">
    <source>
        <dbReference type="ARBA" id="ARBA00001750"/>
    </source>
</evidence>
<dbReference type="GO" id="GO:0034386">
    <property type="term" value="F:4-aminobutyrate:2-oxoglutarate transaminase activity"/>
    <property type="evidence" value="ECO:0007669"/>
    <property type="project" value="UniProtKB-EC"/>
</dbReference>
<dbReference type="PIRSF" id="PIRSF000521">
    <property type="entry name" value="Transaminase_4ab_Lys_Orn"/>
    <property type="match status" value="1"/>
</dbReference>
<protein>
    <recommendedName>
        <fullName evidence="12">(S)-3-amino-2-methylpropionate transaminase</fullName>
        <ecNumber evidence="6">2.6.1.19</ecNumber>
        <ecNumber evidence="5">2.6.1.22</ecNumber>
    </recommendedName>
    <alternativeName>
        <fullName evidence="13">GABA aminotransferase</fullName>
    </alternativeName>
    <alternativeName>
        <fullName evidence="11">Gamma-amino-N-butyrate transaminase</fullName>
    </alternativeName>
    <alternativeName>
        <fullName evidence="15">Glutamate:succinic semialdehyde transaminase</fullName>
    </alternativeName>
    <alternativeName>
        <fullName evidence="10">L-AIBAT</fullName>
    </alternativeName>
</protein>
<dbReference type="RefSeq" id="WP_091692703.1">
    <property type="nucleotide sequence ID" value="NZ_CP136963.1"/>
</dbReference>
<comment type="pathway">
    <text evidence="3">Amino-acid degradation; 4-aminobutanoate degradation.</text>
</comment>
<dbReference type="EC" id="2.6.1.19" evidence="6"/>
<evidence type="ECO:0000256" key="6">
    <source>
        <dbReference type="ARBA" id="ARBA00012912"/>
    </source>
</evidence>
<dbReference type="Gene3D" id="3.40.640.10">
    <property type="entry name" value="Type I PLP-dependent aspartate aminotransferase-like (Major domain)"/>
    <property type="match status" value="1"/>
</dbReference>
<dbReference type="GO" id="GO:0047298">
    <property type="term" value="F:(S)-3-amino-2-methylpropionate transaminase activity"/>
    <property type="evidence" value="ECO:0007669"/>
    <property type="project" value="UniProtKB-EC"/>
</dbReference>
<dbReference type="InterPro" id="IPR015421">
    <property type="entry name" value="PyrdxlP-dep_Trfase_major"/>
</dbReference>
<comment type="catalytic activity">
    <reaction evidence="14">
        <text>4-aminobutanoate + 2-oxoglutarate = succinate semialdehyde + L-glutamate</text>
        <dbReference type="Rhea" id="RHEA:23352"/>
        <dbReference type="ChEBI" id="CHEBI:16810"/>
        <dbReference type="ChEBI" id="CHEBI:29985"/>
        <dbReference type="ChEBI" id="CHEBI:57706"/>
        <dbReference type="ChEBI" id="CHEBI:59888"/>
        <dbReference type="EC" id="2.6.1.19"/>
    </reaction>
</comment>
<proteinExistence type="inferred from homology"/>
<sequence>MTVKDMQYRLEQKRHVKTDIPGPRSAELAARRSKVVASGVASSNPFFVQDADGGVLLDVDGNSFIDLGTGIAVTSVGASAPAVVGAVKEQVEHFTHTCFMVSPYEGYVEVCEALAELAPGDFEKKAALFNSGSEAVENAIKIARIATGRTAVVAFDHAYHGRTNLTMALTAKAAPYKSANGKSFGPFAPEVYRMPLSYPFREENPNITGKEAAERAILQMEKQIGGESIAAMIIEPIQGEGGFIVPAEGFLPRLAEYAREKGIVFIADEVQAGFCRTGAWFASEHEGIEPDLITVAKGIAGGMPLSGVVGRAELLDAVHGGGLGGTYGGNPVACAAALGAIETMREHDLNGAARRIEELVLPRLEKLAQETGIIGDVRGRGAMLAMEFVQKGSADSVKTPDADVVKKIAADCLAEGVIILTTGTYGNVIRLLPPLVISEELLLDGLEVLEAAVRKHA</sequence>
<name>A0A1I7MDQ2_9MICC</name>
<dbReference type="InterPro" id="IPR005814">
    <property type="entry name" value="Aminotrans_3"/>
</dbReference>
<dbReference type="GO" id="GO:0042802">
    <property type="term" value="F:identical protein binding"/>
    <property type="evidence" value="ECO:0007669"/>
    <property type="project" value="TreeGrafter"/>
</dbReference>
<evidence type="ECO:0000256" key="3">
    <source>
        <dbReference type="ARBA" id="ARBA00005176"/>
    </source>
</evidence>
<evidence type="ECO:0000256" key="11">
    <source>
        <dbReference type="ARBA" id="ARBA00030204"/>
    </source>
</evidence>
<dbReference type="InterPro" id="IPR015422">
    <property type="entry name" value="PyrdxlP-dep_Trfase_small"/>
</dbReference>
<evidence type="ECO:0000256" key="2">
    <source>
        <dbReference type="ARBA" id="ARBA00001933"/>
    </source>
</evidence>
<dbReference type="PANTHER" id="PTHR11986">
    <property type="entry name" value="AMINOTRANSFERASE CLASS III"/>
    <property type="match status" value="1"/>
</dbReference>
<dbReference type="InterPro" id="IPR004632">
    <property type="entry name" value="4NH2But_aminotransferase_bac"/>
</dbReference>
<dbReference type="Gene3D" id="3.90.1150.10">
    <property type="entry name" value="Aspartate Aminotransferase, domain 1"/>
    <property type="match status" value="1"/>
</dbReference>
<dbReference type="AlphaFoldDB" id="A0A1I7MDQ2"/>
<dbReference type="InterPro" id="IPR050103">
    <property type="entry name" value="Class-III_PLP-dep_AT"/>
</dbReference>
<dbReference type="InterPro" id="IPR015424">
    <property type="entry name" value="PyrdxlP-dep_Trfase"/>
</dbReference>
<evidence type="ECO:0000313" key="17">
    <source>
        <dbReference type="EMBL" id="SFV20041.1"/>
    </source>
</evidence>
<evidence type="ECO:0000256" key="8">
    <source>
        <dbReference type="ARBA" id="ARBA00022679"/>
    </source>
</evidence>
<reference evidence="17 18" key="1">
    <citation type="submission" date="2016-10" db="EMBL/GenBank/DDBJ databases">
        <authorList>
            <person name="de Groot N.N."/>
        </authorList>
    </citation>
    <scope>NUCLEOTIDE SEQUENCE [LARGE SCALE GENOMIC DNA]</scope>
    <source>
        <strain evidence="17 18">CGMCC 1.7054</strain>
    </source>
</reference>
<dbReference type="NCBIfam" id="TIGR00700">
    <property type="entry name" value="GABAtrnsam"/>
    <property type="match status" value="1"/>
</dbReference>
<accession>A0A1I7MDQ2</accession>
<dbReference type="Pfam" id="PF00202">
    <property type="entry name" value="Aminotran_3"/>
    <property type="match status" value="1"/>
</dbReference>
<evidence type="ECO:0000256" key="16">
    <source>
        <dbReference type="RuleBase" id="RU003560"/>
    </source>
</evidence>
<comment type="catalytic activity">
    <reaction evidence="1">
        <text>(S)-3-amino-2-methylpropanoate + 2-oxoglutarate = 2-methyl-3-oxopropanoate + L-glutamate</text>
        <dbReference type="Rhea" id="RHEA:13993"/>
        <dbReference type="ChEBI" id="CHEBI:16810"/>
        <dbReference type="ChEBI" id="CHEBI:29985"/>
        <dbReference type="ChEBI" id="CHEBI:57700"/>
        <dbReference type="ChEBI" id="CHEBI:58655"/>
        <dbReference type="EC" id="2.6.1.22"/>
    </reaction>
</comment>
<dbReference type="CDD" id="cd00610">
    <property type="entry name" value="OAT_like"/>
    <property type="match status" value="1"/>
</dbReference>
<dbReference type="InterPro" id="IPR049704">
    <property type="entry name" value="Aminotrans_3_PPA_site"/>
</dbReference>
<dbReference type="SUPFAM" id="SSF53383">
    <property type="entry name" value="PLP-dependent transferases"/>
    <property type="match status" value="1"/>
</dbReference>
<evidence type="ECO:0000256" key="7">
    <source>
        <dbReference type="ARBA" id="ARBA00022576"/>
    </source>
</evidence>
<dbReference type="PROSITE" id="PS00600">
    <property type="entry name" value="AA_TRANSFER_CLASS_3"/>
    <property type="match status" value="1"/>
</dbReference>
<dbReference type="NCBIfam" id="NF004714">
    <property type="entry name" value="PRK06058.1"/>
    <property type="match status" value="1"/>
</dbReference>
<organism evidence="17 18">
    <name type="scientific">Micrococcus terreus</name>
    <dbReference type="NCBI Taxonomy" id="574650"/>
    <lineage>
        <taxon>Bacteria</taxon>
        <taxon>Bacillati</taxon>
        <taxon>Actinomycetota</taxon>
        <taxon>Actinomycetes</taxon>
        <taxon>Micrococcales</taxon>
        <taxon>Micrococcaceae</taxon>
        <taxon>Micrococcus</taxon>
    </lineage>
</organism>
<dbReference type="Proteomes" id="UP000198881">
    <property type="component" value="Unassembled WGS sequence"/>
</dbReference>
<dbReference type="EC" id="2.6.1.22" evidence="5"/>
<dbReference type="EMBL" id="FPCG01000001">
    <property type="protein sequence ID" value="SFV20041.1"/>
    <property type="molecule type" value="Genomic_DNA"/>
</dbReference>
<evidence type="ECO:0000256" key="14">
    <source>
        <dbReference type="ARBA" id="ARBA00048021"/>
    </source>
</evidence>
<comment type="similarity">
    <text evidence="4 16">Belongs to the class-III pyridoxal-phosphate-dependent aminotransferase family.</text>
</comment>
<evidence type="ECO:0000256" key="9">
    <source>
        <dbReference type="ARBA" id="ARBA00022898"/>
    </source>
</evidence>
<keyword evidence="9 16" id="KW-0663">Pyridoxal phosphate</keyword>
<dbReference type="GO" id="GO:0009448">
    <property type="term" value="P:gamma-aminobutyric acid metabolic process"/>
    <property type="evidence" value="ECO:0007669"/>
    <property type="project" value="InterPro"/>
</dbReference>
<evidence type="ECO:0000256" key="5">
    <source>
        <dbReference type="ARBA" id="ARBA00012876"/>
    </source>
</evidence>
<comment type="cofactor">
    <cofactor evidence="2">
        <name>pyridoxal 5'-phosphate</name>
        <dbReference type="ChEBI" id="CHEBI:597326"/>
    </cofactor>
</comment>
<evidence type="ECO:0000256" key="13">
    <source>
        <dbReference type="ARBA" id="ARBA00031787"/>
    </source>
</evidence>
<gene>
    <name evidence="17" type="ORF">SAMN04487966_10154</name>
</gene>
<evidence type="ECO:0000256" key="12">
    <source>
        <dbReference type="ARBA" id="ARBA00030857"/>
    </source>
</evidence>
<evidence type="ECO:0000256" key="10">
    <source>
        <dbReference type="ARBA" id="ARBA00029760"/>
    </source>
</evidence>
<evidence type="ECO:0000313" key="18">
    <source>
        <dbReference type="Proteomes" id="UP000198881"/>
    </source>
</evidence>
<dbReference type="STRING" id="574650.SAMN04487966_10154"/>
<evidence type="ECO:0000256" key="15">
    <source>
        <dbReference type="ARBA" id="ARBA00050054"/>
    </source>
</evidence>